<dbReference type="InterPro" id="IPR016024">
    <property type="entry name" value="ARM-type_fold"/>
</dbReference>
<evidence type="ECO:0000313" key="8">
    <source>
        <dbReference type="RefSeq" id="XP_039144362.1"/>
    </source>
</evidence>
<evidence type="ECO:0000256" key="1">
    <source>
        <dbReference type="ARBA" id="ARBA00022737"/>
    </source>
</evidence>
<proteinExistence type="predicted"/>
<evidence type="ECO:0000313" key="5">
    <source>
        <dbReference type="RefSeq" id="XP_039144359.1"/>
    </source>
</evidence>
<dbReference type="RefSeq" id="XP_039144363.1">
    <property type="nucleotide sequence ID" value="XM_039288429.1"/>
</dbReference>
<dbReference type="GO" id="GO:0030686">
    <property type="term" value="C:90S preribosome"/>
    <property type="evidence" value="ECO:0007669"/>
    <property type="project" value="TreeGrafter"/>
</dbReference>
<gene>
    <name evidence="5 6 7 8 9" type="primary">LOC120281730</name>
</gene>
<keyword evidence="2" id="KW-0810">Translation regulation</keyword>
<organism evidence="4 8">
    <name type="scientific">Dioscorea cayennensis subsp. rotundata</name>
    <name type="common">White Guinea yam</name>
    <name type="synonym">Dioscorea rotundata</name>
    <dbReference type="NCBI Taxonomy" id="55577"/>
    <lineage>
        <taxon>Eukaryota</taxon>
        <taxon>Viridiplantae</taxon>
        <taxon>Streptophyta</taxon>
        <taxon>Embryophyta</taxon>
        <taxon>Tracheophyta</taxon>
        <taxon>Spermatophyta</taxon>
        <taxon>Magnoliopsida</taxon>
        <taxon>Liliopsida</taxon>
        <taxon>Dioscoreales</taxon>
        <taxon>Dioscoreaceae</taxon>
        <taxon>Dioscorea</taxon>
    </lineage>
</organism>
<accession>A0AB40CY77</accession>
<feature type="compositionally biased region" description="Polar residues" evidence="3">
    <location>
        <begin position="728"/>
        <end position="745"/>
    </location>
</feature>
<dbReference type="GO" id="GO:0030688">
    <property type="term" value="C:preribosome, small subunit precursor"/>
    <property type="evidence" value="ECO:0007669"/>
    <property type="project" value="TreeGrafter"/>
</dbReference>
<feature type="region of interest" description="Disordered" evidence="3">
    <location>
        <begin position="709"/>
        <end position="764"/>
    </location>
</feature>
<dbReference type="RefSeq" id="XP_039144361.1">
    <property type="nucleotide sequence ID" value="XM_039288427.1"/>
</dbReference>
<dbReference type="InterPro" id="IPR011989">
    <property type="entry name" value="ARM-like"/>
</dbReference>
<evidence type="ECO:0000313" key="9">
    <source>
        <dbReference type="RefSeq" id="XP_039144363.1"/>
    </source>
</evidence>
<dbReference type="SUPFAM" id="SSF48371">
    <property type="entry name" value="ARM repeat"/>
    <property type="match status" value="2"/>
</dbReference>
<dbReference type="Gene3D" id="1.25.10.10">
    <property type="entry name" value="Leucine-rich Repeat Variant"/>
    <property type="match status" value="2"/>
</dbReference>
<dbReference type="SMART" id="SM00025">
    <property type="entry name" value="Pumilio"/>
    <property type="match status" value="6"/>
</dbReference>
<name>A0AB40CY77_DIOCR</name>
<dbReference type="GO" id="GO:0005730">
    <property type="term" value="C:nucleolus"/>
    <property type="evidence" value="ECO:0007669"/>
    <property type="project" value="TreeGrafter"/>
</dbReference>
<sequence length="764" mass="85183">MAAENLSNKRERKKSKTVKHSKRHNFKDGSSEDPLGVPSEIAPAQITAKRILDSSKSMQTLLRKKVDPLTAQYFSQIRDSLEDNSIDLESRPIFCSKALRATRGIEVELSTDMIMSHTIETLLDGCELDPLCEFLRSCAEVFPSITLDKCGSRVAEKALKSLSLHLQDEESHSIVGDTLTKICQVVARDAINLMSSIYGSHVLRSLLCLCKGVPLESLEQFHVSKSSIILAKRLNNHPARQIGKNHESSQLGFENVFKSLIMEILNHAKDEMKNLVCDKCSSFVLQTALKLLVGDDQLMSDAILTILQCHGMNMTKDKSFEVVMKKNVLSLLQDPSATRLLEVIVEVAPDSLYDKLVNEVFKGSMYTISLQHCGNFVVQALISSSRTCDQVGVMWDEIGPNIRELLDSQKAGVVASLLAACQRLQTHAQECCEALASAVSSKSESLSCIIPHLLFLESYLHGRSCWEWPEDEKMHTLGCLMLQTIFRFPKDFIRPFVNNLKSMDVNCILQIAQDAGGSRVLEAFISSDVSAKEKQEVISKLQGYFGELSMHPSSSFTVEKCFHASNMTLKEAIATELRTIQAELSKRKHGPHLLRNLEIDEFAKRPNQWKAQQATKERVRQDFQAIFGSKTKHQKGDASAHQFSESPRKKRKRHQEINEATFDDDAKSNATPSKQGFAGNKHVAKSGYSASGSADTNFIKNPAATSFVANSKKRKSTTNELADLASKKSLSQSDVQKLFETSTQNKGKHLESKKVPFLSRKQKK</sequence>
<dbReference type="Pfam" id="PF22493">
    <property type="entry name" value="PUF_NOP9"/>
    <property type="match status" value="1"/>
</dbReference>
<dbReference type="InterPro" id="IPR001313">
    <property type="entry name" value="Pumilio_RNA-bd_rpt"/>
</dbReference>
<dbReference type="GO" id="GO:0003723">
    <property type="term" value="F:RNA binding"/>
    <property type="evidence" value="ECO:0007669"/>
    <property type="project" value="InterPro"/>
</dbReference>
<evidence type="ECO:0000313" key="4">
    <source>
        <dbReference type="Proteomes" id="UP001515500"/>
    </source>
</evidence>
<evidence type="ECO:0000256" key="2">
    <source>
        <dbReference type="ARBA" id="ARBA00022845"/>
    </source>
</evidence>
<dbReference type="InterPro" id="IPR040000">
    <property type="entry name" value="NOP9"/>
</dbReference>
<dbReference type="GeneID" id="120281730"/>
<dbReference type="RefSeq" id="XP_039144362.1">
    <property type="nucleotide sequence ID" value="XM_039288428.1"/>
</dbReference>
<dbReference type="PANTHER" id="PTHR13102">
    <property type="entry name" value="NUCLEOLAR PROTEIN 9"/>
    <property type="match status" value="1"/>
</dbReference>
<dbReference type="GO" id="GO:0000472">
    <property type="term" value="P:endonucleolytic cleavage to generate mature 5'-end of SSU-rRNA from (SSU-rRNA, 5.8S rRNA, LSU-rRNA)"/>
    <property type="evidence" value="ECO:0007669"/>
    <property type="project" value="TreeGrafter"/>
</dbReference>
<keyword evidence="1" id="KW-0677">Repeat</keyword>
<dbReference type="Proteomes" id="UP001515500">
    <property type="component" value="Chromosome 18"/>
</dbReference>
<dbReference type="GO" id="GO:0006417">
    <property type="term" value="P:regulation of translation"/>
    <property type="evidence" value="ECO:0007669"/>
    <property type="project" value="UniProtKB-KW"/>
</dbReference>
<dbReference type="RefSeq" id="XP_039144360.1">
    <property type="nucleotide sequence ID" value="XM_039288426.1"/>
</dbReference>
<reference evidence="5 6" key="1">
    <citation type="submission" date="2025-04" db="UniProtKB">
        <authorList>
            <consortium name="RefSeq"/>
        </authorList>
    </citation>
    <scope>IDENTIFICATION</scope>
</reference>
<evidence type="ECO:0000256" key="3">
    <source>
        <dbReference type="SAM" id="MobiDB-lite"/>
    </source>
</evidence>
<feature type="region of interest" description="Disordered" evidence="3">
    <location>
        <begin position="1"/>
        <end position="39"/>
    </location>
</feature>
<dbReference type="GO" id="GO:0000056">
    <property type="term" value="P:ribosomal small subunit export from nucleus"/>
    <property type="evidence" value="ECO:0007669"/>
    <property type="project" value="TreeGrafter"/>
</dbReference>
<dbReference type="GO" id="GO:0000447">
    <property type="term" value="P:endonucleolytic cleavage in ITS1 to separate SSU-rRNA from 5.8S rRNA and LSU-rRNA from tricistronic rRNA transcript (SSU-rRNA, 5.8S rRNA, LSU-rRNA)"/>
    <property type="evidence" value="ECO:0007669"/>
    <property type="project" value="TreeGrafter"/>
</dbReference>
<dbReference type="PANTHER" id="PTHR13102:SF0">
    <property type="entry name" value="NUCLEOLAR PROTEIN 9"/>
    <property type="match status" value="1"/>
</dbReference>
<keyword evidence="4" id="KW-1185">Reference proteome</keyword>
<evidence type="ECO:0000313" key="6">
    <source>
        <dbReference type="RefSeq" id="XP_039144360.1"/>
    </source>
</evidence>
<dbReference type="RefSeq" id="XP_039144359.1">
    <property type="nucleotide sequence ID" value="XM_039288425.1"/>
</dbReference>
<dbReference type="AlphaFoldDB" id="A0AB40CY77"/>
<feature type="region of interest" description="Disordered" evidence="3">
    <location>
        <begin position="629"/>
        <end position="696"/>
    </location>
</feature>
<dbReference type="GO" id="GO:0000480">
    <property type="term" value="P:endonucleolytic cleavage in 5'-ETS of tricistronic rRNA transcript (SSU-rRNA, 5.8S rRNA, LSU-rRNA)"/>
    <property type="evidence" value="ECO:0007669"/>
    <property type="project" value="TreeGrafter"/>
</dbReference>
<protein>
    <submittedName>
        <fullName evidence="5 6">Pumilio homolog 23</fullName>
    </submittedName>
</protein>
<feature type="compositionally biased region" description="Basic residues" evidence="3">
    <location>
        <begin position="10"/>
        <end position="25"/>
    </location>
</feature>
<evidence type="ECO:0000313" key="7">
    <source>
        <dbReference type="RefSeq" id="XP_039144361.1"/>
    </source>
</evidence>